<dbReference type="SUPFAM" id="SSF55874">
    <property type="entry name" value="ATPase domain of HSP90 chaperone/DNA topoisomerase II/histidine kinase"/>
    <property type="match status" value="1"/>
</dbReference>
<dbReference type="SMART" id="SM00387">
    <property type="entry name" value="HATPase_c"/>
    <property type="match status" value="1"/>
</dbReference>
<dbReference type="InterPro" id="IPR036061">
    <property type="entry name" value="CheW-like_dom_sf"/>
</dbReference>
<evidence type="ECO:0000256" key="9">
    <source>
        <dbReference type="PROSITE-ProRule" id="PRU00110"/>
    </source>
</evidence>
<keyword evidence="7" id="KW-0902">Two-component regulatory system</keyword>
<feature type="compositionally biased region" description="Basic and acidic residues" evidence="12">
    <location>
        <begin position="559"/>
        <end position="569"/>
    </location>
</feature>
<evidence type="ECO:0000256" key="2">
    <source>
        <dbReference type="ARBA" id="ARBA00012438"/>
    </source>
</evidence>
<dbReference type="PROSITE" id="PS50110">
    <property type="entry name" value="RESPONSE_REGULATORY"/>
    <property type="match status" value="1"/>
</dbReference>
<dbReference type="InterPro" id="IPR036890">
    <property type="entry name" value="HATPase_C_sf"/>
</dbReference>
<gene>
    <name evidence="17" type="ORF">HPTL_1808</name>
</gene>
<dbReference type="RefSeq" id="WP_119335734.1">
    <property type="nucleotide sequence ID" value="NZ_AP018558.1"/>
</dbReference>
<evidence type="ECO:0000259" key="16">
    <source>
        <dbReference type="PROSITE" id="PS50894"/>
    </source>
</evidence>
<feature type="domain" description="Response regulatory" evidence="14">
    <location>
        <begin position="1618"/>
        <end position="1734"/>
    </location>
</feature>
<evidence type="ECO:0000256" key="10">
    <source>
        <dbReference type="PROSITE-ProRule" id="PRU00169"/>
    </source>
</evidence>
<feature type="domain" description="HPt" evidence="16">
    <location>
        <begin position="987"/>
        <end position="1090"/>
    </location>
</feature>
<dbReference type="InterPro" id="IPR004358">
    <property type="entry name" value="Sig_transdc_His_kin-like_C"/>
</dbReference>
<feature type="modified residue" description="Phosphohistidine" evidence="9">
    <location>
        <position position="641"/>
    </location>
</feature>
<evidence type="ECO:0000313" key="17">
    <source>
        <dbReference type="EMBL" id="BBD78066.1"/>
    </source>
</evidence>
<dbReference type="EC" id="2.7.13.3" evidence="2"/>
<dbReference type="SMART" id="SM00260">
    <property type="entry name" value="CheW"/>
    <property type="match status" value="1"/>
</dbReference>
<dbReference type="PANTHER" id="PTHR43395:SF8">
    <property type="entry name" value="HISTIDINE KINASE"/>
    <property type="match status" value="1"/>
</dbReference>
<dbReference type="InterPro" id="IPR003594">
    <property type="entry name" value="HATPase_dom"/>
</dbReference>
<keyword evidence="5" id="KW-0808">Transferase</keyword>
<dbReference type="Pfam" id="PF02518">
    <property type="entry name" value="HATPase_c"/>
    <property type="match status" value="1"/>
</dbReference>
<feature type="coiled-coil region" evidence="11">
    <location>
        <begin position="226"/>
        <end position="253"/>
    </location>
</feature>
<dbReference type="InterPro" id="IPR011006">
    <property type="entry name" value="CheY-like_superfamily"/>
</dbReference>
<dbReference type="GO" id="GO:0006935">
    <property type="term" value="P:chemotaxis"/>
    <property type="evidence" value="ECO:0007669"/>
    <property type="project" value="InterPro"/>
</dbReference>
<dbReference type="InterPro" id="IPR058661">
    <property type="entry name" value="FimL_2nd"/>
</dbReference>
<reference evidence="17 18" key="1">
    <citation type="submission" date="2018-04" db="EMBL/GenBank/DDBJ databases">
        <title>Complete genome sequence of Hydrogenophilus thermoluteolus TH-1.</title>
        <authorList>
            <person name="Arai H."/>
        </authorList>
    </citation>
    <scope>NUCLEOTIDE SEQUENCE [LARGE SCALE GENOMIC DNA]</scope>
    <source>
        <strain evidence="17 18">TH-1</strain>
    </source>
</reference>
<keyword evidence="6 17" id="KW-0418">Kinase</keyword>
<keyword evidence="11" id="KW-0175">Coiled coil</keyword>
<dbReference type="PROSITE" id="PS50109">
    <property type="entry name" value="HIS_KIN"/>
    <property type="match status" value="1"/>
</dbReference>
<evidence type="ECO:0000256" key="5">
    <source>
        <dbReference type="ARBA" id="ARBA00022679"/>
    </source>
</evidence>
<feature type="domain" description="CheW-like" evidence="15">
    <location>
        <begin position="1448"/>
        <end position="1582"/>
    </location>
</feature>
<evidence type="ECO:0000256" key="12">
    <source>
        <dbReference type="SAM" id="MobiDB-lite"/>
    </source>
</evidence>
<feature type="compositionally biased region" description="Polar residues" evidence="12">
    <location>
        <begin position="543"/>
        <end position="553"/>
    </location>
</feature>
<feature type="region of interest" description="Disordered" evidence="12">
    <location>
        <begin position="512"/>
        <end position="593"/>
    </location>
</feature>
<evidence type="ECO:0000256" key="4">
    <source>
        <dbReference type="ARBA" id="ARBA00022553"/>
    </source>
</evidence>
<dbReference type="EMBL" id="AP018558">
    <property type="protein sequence ID" value="BBD78066.1"/>
    <property type="molecule type" value="Genomic_DNA"/>
</dbReference>
<feature type="modified residue" description="4-aspartylphosphate" evidence="10">
    <location>
        <position position="1667"/>
    </location>
</feature>
<feature type="compositionally biased region" description="Low complexity" evidence="12">
    <location>
        <begin position="925"/>
        <end position="968"/>
    </location>
</feature>
<dbReference type="GO" id="GO:0000155">
    <property type="term" value="F:phosphorelay sensor kinase activity"/>
    <property type="evidence" value="ECO:0007669"/>
    <property type="project" value="UniProtKB-ARBA"/>
</dbReference>
<dbReference type="Pfam" id="PF01627">
    <property type="entry name" value="Hpt"/>
    <property type="match status" value="3"/>
</dbReference>
<dbReference type="SUPFAM" id="SSF50341">
    <property type="entry name" value="CheW-like"/>
    <property type="match status" value="1"/>
</dbReference>
<protein>
    <recommendedName>
        <fullName evidence="3">Chemotaxis protein CheA</fullName>
        <ecNumber evidence="2">2.7.13.3</ecNumber>
    </recommendedName>
</protein>
<keyword evidence="18" id="KW-1185">Reference proteome</keyword>
<evidence type="ECO:0000256" key="1">
    <source>
        <dbReference type="ARBA" id="ARBA00000085"/>
    </source>
</evidence>
<dbReference type="InterPro" id="IPR002545">
    <property type="entry name" value="CheW-lke_dom"/>
</dbReference>
<evidence type="ECO:0000259" key="14">
    <source>
        <dbReference type="PROSITE" id="PS50110"/>
    </source>
</evidence>
<dbReference type="Gene3D" id="3.30.565.10">
    <property type="entry name" value="Histidine kinase-like ATPase, C-terminal domain"/>
    <property type="match status" value="1"/>
</dbReference>
<feature type="modified residue" description="Phosphohistidine" evidence="9">
    <location>
        <position position="850"/>
    </location>
</feature>
<dbReference type="PRINTS" id="PR00344">
    <property type="entry name" value="BCTRLSENSOR"/>
</dbReference>
<evidence type="ECO:0000256" key="11">
    <source>
        <dbReference type="SAM" id="Coils"/>
    </source>
</evidence>
<proteinExistence type="predicted"/>
<dbReference type="Gene3D" id="1.20.120.160">
    <property type="entry name" value="HPT domain"/>
    <property type="match status" value="3"/>
</dbReference>
<dbReference type="OrthoDB" id="5289430at2"/>
<dbReference type="Gene3D" id="3.40.50.2300">
    <property type="match status" value="1"/>
</dbReference>
<dbReference type="Gene3D" id="2.30.30.40">
    <property type="entry name" value="SH3 Domains"/>
    <property type="match status" value="1"/>
</dbReference>
<dbReference type="Pfam" id="PF00072">
    <property type="entry name" value="Response_reg"/>
    <property type="match status" value="1"/>
</dbReference>
<feature type="modified residue" description="Phosphohistidine" evidence="9">
    <location>
        <position position="1035"/>
    </location>
</feature>
<dbReference type="Proteomes" id="UP000262004">
    <property type="component" value="Chromosome"/>
</dbReference>
<dbReference type="InterPro" id="IPR036641">
    <property type="entry name" value="HPT_dom_sf"/>
</dbReference>
<feature type="domain" description="Histidine kinase" evidence="13">
    <location>
        <begin position="1167"/>
        <end position="1447"/>
    </location>
</feature>
<dbReference type="InterPro" id="IPR008207">
    <property type="entry name" value="Sig_transdc_His_kin_Hpt_dom"/>
</dbReference>
<evidence type="ECO:0000256" key="7">
    <source>
        <dbReference type="ARBA" id="ARBA00023012"/>
    </source>
</evidence>
<name>A0A2Z6DZS8_HYDTE</name>
<dbReference type="InterPro" id="IPR051315">
    <property type="entry name" value="Bact_Chemotaxis_CheA"/>
</dbReference>
<evidence type="ECO:0000313" key="18">
    <source>
        <dbReference type="Proteomes" id="UP000262004"/>
    </source>
</evidence>
<dbReference type="FunFam" id="3.30.565.10:FF:000016">
    <property type="entry name" value="Chemotaxis protein CheA, putative"/>
    <property type="match status" value="1"/>
</dbReference>
<dbReference type="PANTHER" id="PTHR43395">
    <property type="entry name" value="SENSOR HISTIDINE KINASE CHEA"/>
    <property type="match status" value="1"/>
</dbReference>
<dbReference type="InterPro" id="IPR001789">
    <property type="entry name" value="Sig_transdc_resp-reg_receiver"/>
</dbReference>
<dbReference type="InterPro" id="IPR005467">
    <property type="entry name" value="His_kinase_dom"/>
</dbReference>
<dbReference type="KEGG" id="htl:HPTL_1808"/>
<dbReference type="PROSITE" id="PS50851">
    <property type="entry name" value="CHEW"/>
    <property type="match status" value="1"/>
</dbReference>
<evidence type="ECO:0000256" key="6">
    <source>
        <dbReference type="ARBA" id="ARBA00022777"/>
    </source>
</evidence>
<comment type="catalytic activity">
    <reaction evidence="1">
        <text>ATP + protein L-histidine = ADP + protein N-phospho-L-histidine.</text>
        <dbReference type="EC" id="2.7.13.3"/>
    </reaction>
</comment>
<accession>A0A2Z6DZS8</accession>
<dbReference type="CDD" id="cd00088">
    <property type="entry name" value="HPT"/>
    <property type="match status" value="2"/>
</dbReference>
<feature type="coiled-coil region" evidence="11">
    <location>
        <begin position="1134"/>
        <end position="1189"/>
    </location>
</feature>
<feature type="domain" description="HPt" evidence="16">
    <location>
        <begin position="594"/>
        <end position="699"/>
    </location>
</feature>
<keyword evidence="4 10" id="KW-0597">Phosphoprotein</keyword>
<feature type="region of interest" description="Disordered" evidence="12">
    <location>
        <begin position="925"/>
        <end position="987"/>
    </location>
</feature>
<dbReference type="SUPFAM" id="SSF47226">
    <property type="entry name" value="Histidine-containing phosphotransfer domain, HPT domain"/>
    <property type="match status" value="3"/>
</dbReference>
<organism evidence="17 18">
    <name type="scientific">Hydrogenophilus thermoluteolus</name>
    <name type="common">Pseudomonas hydrogenothermophila</name>
    <dbReference type="NCBI Taxonomy" id="297"/>
    <lineage>
        <taxon>Bacteria</taxon>
        <taxon>Pseudomonadati</taxon>
        <taxon>Pseudomonadota</taxon>
        <taxon>Hydrogenophilia</taxon>
        <taxon>Hydrogenophilales</taxon>
        <taxon>Hydrogenophilaceae</taxon>
        <taxon>Hydrogenophilus</taxon>
    </lineage>
</organism>
<feature type="region of interest" description="Disordered" evidence="12">
    <location>
        <begin position="1091"/>
        <end position="1117"/>
    </location>
</feature>
<dbReference type="Pfam" id="PF01584">
    <property type="entry name" value="CheW"/>
    <property type="match status" value="1"/>
</dbReference>
<comment type="function">
    <text evidence="8">Involved in the transmission of sensory signals from the chemoreceptors to the flagellar motors. CheA is autophosphorylated; it can transfer its phosphate group to either CheB or CheY.</text>
</comment>
<sequence length="1742" mass="190431">MPRIDFDALSWIADEISRSLQAARTLVAACTTHFDPANLREAQTHLFAAKSVLEVAAIEPLPRFLALLEKAIDTLFDAPDLSSAALATVERALVAVENLWYELTHHHRWQPLRLRDPYLALAPLAKAANAHPADLWPFPLPKPGGTPQIRSPEAEQAARTKLRHRFTQSLARWLKTGDPVALLPAREALVGRLMLDAGRDDEPLWIAATAFVEALIRKQLDRDPESQRLLRLLQRAQKELLTAESRLALFRQLLLPLAARAPQTRLQRLIHQYWHPHDWLQDAELPLPERPLIELDQALIAATQHAQALWEQEAPWPERIEALFAVARALYDRPDSEIQALAAALETFAQQLPDAATTNPERSLLLATTLLALERDAQAGTLTAAQCRPLVTQWQAARSGQQSRTDAPTLVESDGSLAQALDAEVIQLCGEIEHALDTFWRTPDATLPLKAIKKALDQLAAICVVSDHTALLSEIDAVRDWLQTVAAGKQRFDPQNPLIAKIATWAQRISQPALPRDSEPNPDPIPWDRLFPQHPASVPATEATATDATQSKQVPVPPHEPRVEAHEPLPDVPQPAPSASPVVTAHDPSAADTKADETAELRAIFLAECDEILAAMGAARAQLEQQPTNRDALTQWRRQVHTLKGSSRIVGLTQLGETAWELEQTLNHCLRHTDFVPSADFLAFLSNAENAFAQAAATIAQSGEDLPVPIAELVEAAQRWRATPRSESEAAKSQPTTSCAESDAERGETATPEPVAPQSQEPPTSAKEEHAPHPDWHTIDFEPEAAATSEPVPSQPAPPQPDRYFTFGNRKVSRAIFEIFRTEAREHLATLARFLHDPETPSDAVVRAAHTLASICGTAQIPEMHDLARAWELRLLAMQRAGAAPNDQDLTVFHAVHSALHNDLVTVEDGKIPPRRDELIATLETPPAAAPEPSAAATSAVPAEAPAAASSEGTPETPAAATPSAVSPAPNPEPDLAPKTEPSGETQDHLDAALLPIFAEEGRDLFAQLEAALEHLPEPDSAQPETFEPILRLLHTLKGSARMAGALALGDRIHQIEQHLKETPVAIAQRTLPELVAAARAHFLQLLTQPTEPSAEAAPDARPITLPTDAPETETPLGTTAVLPMTLRIPAPTIDRWVNELSEIAIQRARAESELVTLRQAANDLTENVHRLRHHLRELEIQAEAQLQARIQVAETQHTEFDPLEMDRYTRLQELTRILAEGIADVGTLQQSIVRTVDAAEVSLHRQSRQTRDLQAEITALRAVPVATLHERFTRIVAQTAETLGKRVEFALVGGETRVDRAALERLTPALEHLLRNAVAHGIEPPDERQALGKSPTGRITLTVHATQGETQWVLTDDGRGLDAERIAAKAREKGWIAPGETPTENELLRFIFRSGFSTADTVSPIAGRGVGLDVVQAEIAALGGRIDVNSEPGRGVRFQIRIPTELALTQLLLVVGHGRRWGIPTEWIVHTQQLKADVLEPLLAAGTIEHLGETYPLVGLHTLIAAPEPARAGRHWVIFTRIGDERIAIWVEAIAGRQELAAKPTGPFLRRVGGILGAVLLPDGEITLILHPTQLLRTARHATTRQRTAESASATVRAATADDASSAVHEAHHAAPLVLVVDDSLTVRRLTQRLLERQGYRVLTAKDGQDALEKLEDAAPAAILSDIEMPRMDGFELLRHLRAHPTTRDTPVIMITSRLAEKHRTHAFELGATDYLGKPYQEETLLALLAQHAPLSARAAG</sequence>
<evidence type="ECO:0000259" key="15">
    <source>
        <dbReference type="PROSITE" id="PS50851"/>
    </source>
</evidence>
<feature type="compositionally biased region" description="Basic and acidic residues" evidence="12">
    <location>
        <begin position="766"/>
        <end position="780"/>
    </location>
</feature>
<feature type="domain" description="HPt" evidence="16">
    <location>
        <begin position="809"/>
        <end position="910"/>
    </location>
</feature>
<feature type="compositionally biased region" description="Polar residues" evidence="12">
    <location>
        <begin position="731"/>
        <end position="740"/>
    </location>
</feature>
<dbReference type="SMART" id="SM00448">
    <property type="entry name" value="REC"/>
    <property type="match status" value="1"/>
</dbReference>
<evidence type="ECO:0000259" key="13">
    <source>
        <dbReference type="PROSITE" id="PS50109"/>
    </source>
</evidence>
<dbReference type="SMART" id="SM00073">
    <property type="entry name" value="HPT"/>
    <property type="match status" value="3"/>
</dbReference>
<dbReference type="Pfam" id="PF26379">
    <property type="entry name" value="FimL_2nd"/>
    <property type="match status" value="1"/>
</dbReference>
<evidence type="ECO:0000256" key="8">
    <source>
        <dbReference type="ARBA" id="ARBA00035100"/>
    </source>
</evidence>
<dbReference type="PROSITE" id="PS50894">
    <property type="entry name" value="HPT"/>
    <property type="match status" value="3"/>
</dbReference>
<dbReference type="SUPFAM" id="SSF52172">
    <property type="entry name" value="CheY-like"/>
    <property type="match status" value="1"/>
</dbReference>
<feature type="region of interest" description="Disordered" evidence="12">
    <location>
        <begin position="719"/>
        <end position="805"/>
    </location>
</feature>
<evidence type="ECO:0000256" key="3">
    <source>
        <dbReference type="ARBA" id="ARBA00021495"/>
    </source>
</evidence>